<name>A0A0U5JTJ4_LIMRT</name>
<dbReference type="Pfam" id="PF20457">
    <property type="entry name" value="DUF6710"/>
    <property type="match status" value="1"/>
</dbReference>
<protein>
    <submittedName>
        <fullName evidence="1">Uncharacterized protein</fullName>
    </submittedName>
</protein>
<organism evidence="1 2">
    <name type="scientific">Limosilactobacillus reuteri</name>
    <name type="common">Lactobacillus reuteri</name>
    <dbReference type="NCBI Taxonomy" id="1598"/>
    <lineage>
        <taxon>Bacteria</taxon>
        <taxon>Bacillati</taxon>
        <taxon>Bacillota</taxon>
        <taxon>Bacilli</taxon>
        <taxon>Lactobacillales</taxon>
        <taxon>Lactobacillaceae</taxon>
        <taxon>Limosilactobacillus</taxon>
    </lineage>
</organism>
<evidence type="ECO:0000313" key="1">
    <source>
        <dbReference type="EMBL" id="CUR40736.1"/>
    </source>
</evidence>
<dbReference type="RefSeq" id="WP_102816162.1">
    <property type="nucleotide sequence ID" value="NZ_LN887566.1"/>
</dbReference>
<proteinExistence type="predicted"/>
<gene>
    <name evidence="1" type="ORF">LRLP16767_LR202_00795</name>
</gene>
<dbReference type="EMBL" id="LN887566">
    <property type="protein sequence ID" value="CUR40736.1"/>
    <property type="molecule type" value="Genomic_DNA"/>
</dbReference>
<dbReference type="InterPro" id="IPR046556">
    <property type="entry name" value="DUF6710"/>
</dbReference>
<reference evidence="2" key="1">
    <citation type="submission" date="2015-10" db="EMBL/GenBank/DDBJ databases">
        <authorList>
            <person name="Crossman L.C."/>
        </authorList>
    </citation>
    <scope>NUCLEOTIDE SEQUENCE [LARGE SCALE GENOMIC DNA]</scope>
    <source>
        <strain evidence="2">20-2</strain>
    </source>
</reference>
<sequence length="316" mass="36334">MLKIFSIFNSKKSKKTVNNIDELRKSINYLIDQKDNSDHLVDKFHTLMYLQKTICNSIIYNDYGYKTIDAPNSAPVLGLSYFQPRNNNYRNIDMYTNPIFIDSEDVAFITMPWNNNRIIDNLRGIGNDADNPFDATNSNIVNLYIYPLGIVLVSSGNHSQLSGLLKSELNQIKVNGIYDISEELLKDKDGQFVNFFGSAKENTLIEKWQALMEIGKYLLKYNEFPSQIVDCIEEERGKRNKDSSKTLGSITYKDKVLSEFSNSAYLRLTGEPNFDHVPGAIYDLWSNVQSLSINEASDSEWKTLYEKLKKEFDKLK</sequence>
<dbReference type="AlphaFoldDB" id="A0A0U5JTJ4"/>
<dbReference type="Proteomes" id="UP000235484">
    <property type="component" value="Unassembled WGS sequence"/>
</dbReference>
<evidence type="ECO:0000313" key="2">
    <source>
        <dbReference type="Proteomes" id="UP000235484"/>
    </source>
</evidence>
<accession>A0A0U5JTJ4</accession>